<sequence length="242" mass="27260">MTSSDSHTTETTGKGGTTESAQVIRYTSYTVFTRAQAAPAPQAQIAAEIGTFLADVEAQGTVVRGIYDASLFRADADLLLWMHAETPEALQDALRRFERTHAAEGLVRSWSAVGVHREAEFSRTHAPAFLSPSRTPQQWVSVYPFTRSYEWYLLPDDERRDMLIEHGKLGREYPQIHANTVAAFALGDWEWLLSFESDDLHDLVDMMRALRYTGARLHVRDELPFHVGRRLNSPEDVAAILV</sequence>
<comment type="function">
    <text evidence="9">Involved in coproporphyrin-dependent heme b biosynthesis. Catalyzes the decarboxylation of Fe-coproporphyrin III (coproheme) to heme b (protoheme IX), the last step of the pathway. The reaction occurs in a stepwise manner with a three-propionate intermediate.</text>
</comment>
<keyword evidence="9" id="KW-0350">Heme biosynthesis</keyword>
<evidence type="ECO:0000256" key="2">
    <source>
        <dbReference type="ARBA" id="ARBA00022617"/>
    </source>
</evidence>
<dbReference type="AlphaFoldDB" id="A0A2U2RKL8"/>
<dbReference type="RefSeq" id="WP_109275006.1">
    <property type="nucleotide sequence ID" value="NZ_QFKX01000002.1"/>
</dbReference>
<dbReference type="GO" id="GO:0016634">
    <property type="term" value="F:oxidoreductase activity, acting on the CH-CH group of donors, oxygen as acceptor"/>
    <property type="evidence" value="ECO:0007669"/>
    <property type="project" value="UniProtKB-UniRule"/>
</dbReference>
<comment type="catalytic activity">
    <reaction evidence="7">
        <text>Fe-coproporphyrin III + 2 H2O2 + 2 H(+) = heme b + 2 CO2 + 4 H2O</text>
        <dbReference type="Rhea" id="RHEA:56516"/>
        <dbReference type="ChEBI" id="CHEBI:15377"/>
        <dbReference type="ChEBI" id="CHEBI:15378"/>
        <dbReference type="ChEBI" id="CHEBI:16240"/>
        <dbReference type="ChEBI" id="CHEBI:16526"/>
        <dbReference type="ChEBI" id="CHEBI:60344"/>
        <dbReference type="ChEBI" id="CHEBI:68438"/>
        <dbReference type="EC" id="1.3.98.5"/>
    </reaction>
    <physiologicalReaction direction="left-to-right" evidence="7">
        <dbReference type="Rhea" id="RHEA:56517"/>
    </physiologicalReaction>
</comment>
<comment type="caution">
    <text evidence="10">The sequence shown here is derived from an EMBL/GenBank/DDBJ whole genome shotgun (WGS) entry which is preliminary data.</text>
</comment>
<reference evidence="10 11" key="1">
    <citation type="submission" date="2018-05" db="EMBL/GenBank/DDBJ databases">
        <title>Brachybacterium sp. M1HQ-2T, whole genome shotgun sequence.</title>
        <authorList>
            <person name="Tuo L."/>
        </authorList>
    </citation>
    <scope>NUCLEOTIDE SEQUENCE [LARGE SCALE GENOMIC DNA]</scope>
    <source>
        <strain evidence="10 11">M1HQ-2</strain>
    </source>
</reference>
<keyword evidence="11" id="KW-1185">Reference proteome</keyword>
<comment type="similarity">
    <text evidence="9">Belongs to the ChdC family. Type 2 subfamily.</text>
</comment>
<evidence type="ECO:0000256" key="8">
    <source>
        <dbReference type="ARBA" id="ARBA00050019"/>
    </source>
</evidence>
<accession>A0A2U2RKL8</accession>
<comment type="catalytic activity">
    <reaction evidence="9">
        <text>Fe-coproporphyrin III + H2O2 + H(+) = harderoheme III + CO2 + 2 H2O</text>
        <dbReference type="Rhea" id="RHEA:57940"/>
        <dbReference type="ChEBI" id="CHEBI:15377"/>
        <dbReference type="ChEBI" id="CHEBI:15378"/>
        <dbReference type="ChEBI" id="CHEBI:16240"/>
        <dbReference type="ChEBI" id="CHEBI:16526"/>
        <dbReference type="ChEBI" id="CHEBI:68438"/>
        <dbReference type="ChEBI" id="CHEBI:142463"/>
    </reaction>
</comment>
<dbReference type="NCBIfam" id="NF042928">
    <property type="entry name" value="HemQ_actino"/>
    <property type="match status" value="1"/>
</dbReference>
<protein>
    <recommendedName>
        <fullName evidence="1 9">Coproheme decarboxylase</fullName>
        <ecNumber evidence="8 9">1.3.98.5</ecNumber>
    </recommendedName>
    <alternativeName>
        <fullName evidence="5 9">Coproheme III oxidative decarboxylase</fullName>
    </alternativeName>
    <alternativeName>
        <fullName evidence="6 9">Hydrogen peroxide-dependent heme synthase</fullName>
    </alternativeName>
</protein>
<organism evidence="10 11">
    <name type="scientific">Brachybacterium endophyticum</name>
    <dbReference type="NCBI Taxonomy" id="2182385"/>
    <lineage>
        <taxon>Bacteria</taxon>
        <taxon>Bacillati</taxon>
        <taxon>Actinomycetota</taxon>
        <taxon>Actinomycetes</taxon>
        <taxon>Micrococcales</taxon>
        <taxon>Dermabacteraceae</taxon>
        <taxon>Brachybacterium</taxon>
    </lineage>
</organism>
<gene>
    <name evidence="9" type="primary">chdC</name>
    <name evidence="10" type="ORF">DEO23_05425</name>
</gene>
<evidence type="ECO:0000313" key="10">
    <source>
        <dbReference type="EMBL" id="PWH06413.1"/>
    </source>
</evidence>
<keyword evidence="9" id="KW-0560">Oxidoreductase</keyword>
<dbReference type="SUPFAM" id="SSF54909">
    <property type="entry name" value="Dimeric alpha+beta barrel"/>
    <property type="match status" value="1"/>
</dbReference>
<dbReference type="Proteomes" id="UP000245590">
    <property type="component" value="Unassembled WGS sequence"/>
</dbReference>
<dbReference type="OrthoDB" id="9773646at2"/>
<evidence type="ECO:0000256" key="7">
    <source>
        <dbReference type="ARBA" id="ARBA00049896"/>
    </source>
</evidence>
<dbReference type="GO" id="GO:0046872">
    <property type="term" value="F:metal ion binding"/>
    <property type="evidence" value="ECO:0007669"/>
    <property type="project" value="UniProtKB-KW"/>
</dbReference>
<feature type="binding site" description="axial binding residue" evidence="9">
    <location>
        <position position="166"/>
    </location>
    <ligand>
        <name>Fe-coproporphyrin III</name>
        <dbReference type="ChEBI" id="CHEBI:68438"/>
    </ligand>
    <ligandPart>
        <name>Fe</name>
        <dbReference type="ChEBI" id="CHEBI:18248"/>
    </ligandPart>
</feature>
<evidence type="ECO:0000256" key="4">
    <source>
        <dbReference type="ARBA" id="ARBA00023004"/>
    </source>
</evidence>
<dbReference type="PANTHER" id="PTHR36843">
    <property type="entry name" value="HEME-DEPENDENT PEROXIDASE YWFI-RELATED"/>
    <property type="match status" value="1"/>
</dbReference>
<comment type="pathway">
    <text evidence="9">Porphyrin-containing compound metabolism; protoheme biosynthesis.</text>
</comment>
<proteinExistence type="inferred from homology"/>
<feature type="active site" evidence="9">
    <location>
        <position position="143"/>
    </location>
</feature>
<dbReference type="InterPro" id="IPR011008">
    <property type="entry name" value="Dimeric_a/b-barrel"/>
</dbReference>
<comment type="cofactor">
    <cofactor evidence="9">
        <name>Fe-coproporphyrin III</name>
        <dbReference type="ChEBI" id="CHEBI:68438"/>
    </cofactor>
    <text evidence="9">Fe-coproporphyrin III acts as both substrate and redox cofactor.</text>
</comment>
<evidence type="ECO:0000256" key="1">
    <source>
        <dbReference type="ARBA" id="ARBA00014413"/>
    </source>
</evidence>
<evidence type="ECO:0000256" key="3">
    <source>
        <dbReference type="ARBA" id="ARBA00022723"/>
    </source>
</evidence>
<dbReference type="PANTHER" id="PTHR36843:SF1">
    <property type="entry name" value="COPROHEME DECARBOXYLASE"/>
    <property type="match status" value="1"/>
</dbReference>
<evidence type="ECO:0000256" key="6">
    <source>
        <dbReference type="ARBA" id="ARBA00030236"/>
    </source>
</evidence>
<dbReference type="Pfam" id="PF06778">
    <property type="entry name" value="Chlor_dismutase"/>
    <property type="match status" value="1"/>
</dbReference>
<evidence type="ECO:0000256" key="5">
    <source>
        <dbReference type="ARBA" id="ARBA00029882"/>
    </source>
</evidence>
<dbReference type="EC" id="1.3.98.5" evidence="8 9"/>
<dbReference type="Gene3D" id="3.30.70.1030">
    <property type="entry name" value="Apc35880, domain 1"/>
    <property type="match status" value="2"/>
</dbReference>
<dbReference type="GO" id="GO:0020037">
    <property type="term" value="F:heme binding"/>
    <property type="evidence" value="ECO:0007669"/>
    <property type="project" value="InterPro"/>
</dbReference>
<dbReference type="InterPro" id="IPR010644">
    <property type="entry name" value="ChdC/CLD"/>
</dbReference>
<name>A0A2U2RKL8_9MICO</name>
<dbReference type="EMBL" id="QFKX01000002">
    <property type="protein sequence ID" value="PWH06413.1"/>
    <property type="molecule type" value="Genomic_DNA"/>
</dbReference>
<evidence type="ECO:0000256" key="9">
    <source>
        <dbReference type="HAMAP-Rule" id="MF_02244"/>
    </source>
</evidence>
<comment type="catalytic activity">
    <reaction evidence="9">
        <text>harderoheme III + H2O2 + H(+) = heme b + CO2 + 2 H2O</text>
        <dbReference type="Rhea" id="RHEA:57944"/>
        <dbReference type="ChEBI" id="CHEBI:15377"/>
        <dbReference type="ChEBI" id="CHEBI:15378"/>
        <dbReference type="ChEBI" id="CHEBI:16240"/>
        <dbReference type="ChEBI" id="CHEBI:16526"/>
        <dbReference type="ChEBI" id="CHEBI:60344"/>
        <dbReference type="ChEBI" id="CHEBI:142463"/>
    </reaction>
</comment>
<evidence type="ECO:0000313" key="11">
    <source>
        <dbReference type="Proteomes" id="UP000245590"/>
    </source>
</evidence>
<keyword evidence="3 9" id="KW-0479">Metal-binding</keyword>
<keyword evidence="2 9" id="KW-0349">Heme</keyword>
<keyword evidence="4 9" id="KW-0408">Iron</keyword>
<dbReference type="HAMAP" id="MF_02244">
    <property type="entry name" value="Coproheme_decarbox_2"/>
    <property type="match status" value="1"/>
</dbReference>
<dbReference type="GO" id="GO:0006785">
    <property type="term" value="P:heme B biosynthetic process"/>
    <property type="evidence" value="ECO:0007669"/>
    <property type="project" value="UniProtKB-UniRule"/>
</dbReference>